<dbReference type="PANTHER" id="PTHR40072:SF1">
    <property type="entry name" value="MOLYBDOPTERIN-GUANINE DINUCLEOTIDE BIOSYNTHESIS ADAPTER PROTEIN"/>
    <property type="match status" value="1"/>
</dbReference>
<reference evidence="2" key="1">
    <citation type="submission" date="2023-01" db="EMBL/GenBank/DDBJ databases">
        <title>Biogeochemical cycle of methane in antarctic sediments.</title>
        <authorList>
            <person name="Roldan D.M."/>
            <person name="Menes R.J."/>
        </authorList>
    </citation>
    <scope>NUCLEOTIDE SEQUENCE [LARGE SCALE GENOMIC DNA]</scope>
    <source>
        <strain evidence="2">K-2018 MAG008</strain>
    </source>
</reference>
<organism evidence="2 3">
    <name type="scientific">Candidatus Methylobacter titanis</name>
    <dbReference type="NCBI Taxonomy" id="3053457"/>
    <lineage>
        <taxon>Bacteria</taxon>
        <taxon>Pseudomonadati</taxon>
        <taxon>Pseudomonadota</taxon>
        <taxon>Gammaproteobacteria</taxon>
        <taxon>Methylococcales</taxon>
        <taxon>Methylococcaceae</taxon>
        <taxon>Methylobacter</taxon>
    </lineage>
</organism>
<dbReference type="Gene3D" id="3.40.50.300">
    <property type="entry name" value="P-loop containing nucleotide triphosphate hydrolases"/>
    <property type="match status" value="1"/>
</dbReference>
<protein>
    <submittedName>
        <fullName evidence="2">Molybdopterin-guanine dinucleotide biosynthesis protein B</fullName>
    </submittedName>
</protein>
<dbReference type="EMBL" id="JAQSDF010000004">
    <property type="protein sequence ID" value="MDI1230044.1"/>
    <property type="molecule type" value="Genomic_DNA"/>
</dbReference>
<comment type="caution">
    <text evidence="2">The sequence shown here is derived from an EMBL/GenBank/DDBJ whole genome shotgun (WGS) entry which is preliminary data.</text>
</comment>
<gene>
    <name evidence="2" type="primary">mobB</name>
    <name evidence="2" type="ORF">PSU93_02720</name>
</gene>
<dbReference type="CDD" id="cd03116">
    <property type="entry name" value="MobB"/>
    <property type="match status" value="1"/>
</dbReference>
<dbReference type="PANTHER" id="PTHR40072">
    <property type="entry name" value="MOLYBDOPTERIN-GUANINE DINUCLEOTIDE BIOSYNTHESIS ADAPTER PROTEIN-RELATED"/>
    <property type="match status" value="1"/>
</dbReference>
<dbReference type="NCBIfam" id="TIGR00176">
    <property type="entry name" value="mobB"/>
    <property type="match status" value="1"/>
</dbReference>
<accession>A0AA43Q5F3</accession>
<dbReference type="SUPFAM" id="SSF52540">
    <property type="entry name" value="P-loop containing nucleoside triphosphate hydrolases"/>
    <property type="match status" value="1"/>
</dbReference>
<sequence>MTSYDNNLMWVDMLNVKVSVLGFAAASGTGKTTLLTQLIPILKQNGLRIGLIKHSHHNFDIDQPGKDSFRLREAGASPVMLVSRYRRAIITELVPEQEPRLEDQLRQFDQVELDLILVEGFKSEKFPKIELHRSVLEQPLLYPNDPDIIAIATDVALKTPDYLMQLELNHPEMIAEFIQNHVMKNYARLM</sequence>
<dbReference type="Proteomes" id="UP001160519">
    <property type="component" value="Unassembled WGS sequence"/>
</dbReference>
<proteinExistence type="predicted"/>
<evidence type="ECO:0000259" key="1">
    <source>
        <dbReference type="Pfam" id="PF03205"/>
    </source>
</evidence>
<dbReference type="GO" id="GO:0005525">
    <property type="term" value="F:GTP binding"/>
    <property type="evidence" value="ECO:0007669"/>
    <property type="project" value="InterPro"/>
</dbReference>
<dbReference type="Pfam" id="PF03205">
    <property type="entry name" value="MobB"/>
    <property type="match status" value="1"/>
</dbReference>
<evidence type="ECO:0000313" key="2">
    <source>
        <dbReference type="EMBL" id="MDI1230044.1"/>
    </source>
</evidence>
<feature type="domain" description="Molybdopterin-guanine dinucleotide biosynthesis protein B (MobB)" evidence="1">
    <location>
        <begin position="20"/>
        <end position="154"/>
    </location>
</feature>
<dbReference type="InterPro" id="IPR052539">
    <property type="entry name" value="MGD_biosynthesis_adapter"/>
</dbReference>
<dbReference type="AlphaFoldDB" id="A0AA43Q5F3"/>
<dbReference type="GO" id="GO:0006777">
    <property type="term" value="P:Mo-molybdopterin cofactor biosynthetic process"/>
    <property type="evidence" value="ECO:0007669"/>
    <property type="project" value="InterPro"/>
</dbReference>
<keyword evidence="3" id="KW-1185">Reference proteome</keyword>
<evidence type="ECO:0000313" key="3">
    <source>
        <dbReference type="Proteomes" id="UP001160519"/>
    </source>
</evidence>
<dbReference type="InterPro" id="IPR004435">
    <property type="entry name" value="MobB_dom"/>
</dbReference>
<name>A0AA43Q5F3_9GAMM</name>
<dbReference type="InterPro" id="IPR027417">
    <property type="entry name" value="P-loop_NTPase"/>
</dbReference>